<dbReference type="Proteomes" id="UP000036958">
    <property type="component" value="Unassembled WGS sequence"/>
</dbReference>
<protein>
    <submittedName>
        <fullName evidence="1">Uncharacterized protein</fullName>
    </submittedName>
</protein>
<comment type="caution">
    <text evidence="1">The sequence shown here is derived from an EMBL/GenBank/DDBJ whole genome shotgun (WGS) entry which is preliminary data.</text>
</comment>
<evidence type="ECO:0000313" key="1">
    <source>
        <dbReference type="EMBL" id="KOH43938.1"/>
    </source>
</evidence>
<sequence>MFPPTGGIYVVLWLVDIKQILCHSSSGAARIPIKLQMASGKN</sequence>
<accession>A0A0L8V6F2</accession>
<gene>
    <name evidence="1" type="ORF">NC99_32290</name>
</gene>
<evidence type="ECO:0000313" key="2">
    <source>
        <dbReference type="Proteomes" id="UP000036958"/>
    </source>
</evidence>
<proteinExistence type="predicted"/>
<keyword evidence="2" id="KW-1185">Reference proteome</keyword>
<dbReference type="AlphaFoldDB" id="A0A0L8V6F2"/>
<name>A0A0L8V6F2_9BACT</name>
<reference evidence="2" key="1">
    <citation type="submission" date="2015-07" db="EMBL/GenBank/DDBJ databases">
        <title>Genome sequencing of Sunxiuqinia dokdonensis strain SK.</title>
        <authorList>
            <person name="Ahn S."/>
            <person name="Kim B.-C."/>
        </authorList>
    </citation>
    <scope>NUCLEOTIDE SEQUENCE [LARGE SCALE GENOMIC DNA]</scope>
    <source>
        <strain evidence="2">SK</strain>
    </source>
</reference>
<dbReference type="EMBL" id="LGIA01000174">
    <property type="protein sequence ID" value="KOH43938.1"/>
    <property type="molecule type" value="Genomic_DNA"/>
</dbReference>
<organism evidence="1 2">
    <name type="scientific">Sunxiuqinia dokdonensis</name>
    <dbReference type="NCBI Taxonomy" id="1409788"/>
    <lineage>
        <taxon>Bacteria</taxon>
        <taxon>Pseudomonadati</taxon>
        <taxon>Bacteroidota</taxon>
        <taxon>Bacteroidia</taxon>
        <taxon>Marinilabiliales</taxon>
        <taxon>Prolixibacteraceae</taxon>
        <taxon>Sunxiuqinia</taxon>
    </lineage>
</organism>